<proteinExistence type="predicted"/>
<name>A0ABQ3IIV7_9PSEU</name>
<evidence type="ECO:0000313" key="1">
    <source>
        <dbReference type="EMBL" id="GHE83435.1"/>
    </source>
</evidence>
<protein>
    <submittedName>
        <fullName evidence="1">Uncharacterized protein</fullName>
    </submittedName>
</protein>
<evidence type="ECO:0000313" key="2">
    <source>
        <dbReference type="Proteomes" id="UP000605897"/>
    </source>
</evidence>
<dbReference type="Proteomes" id="UP000605897">
    <property type="component" value="Unassembled WGS sequence"/>
</dbReference>
<dbReference type="EMBL" id="BNAU01000001">
    <property type="protein sequence ID" value="GHE83435.1"/>
    <property type="molecule type" value="Genomic_DNA"/>
</dbReference>
<comment type="caution">
    <text evidence="1">The sequence shown here is derived from an EMBL/GenBank/DDBJ whole genome shotgun (WGS) entry which is preliminary data.</text>
</comment>
<gene>
    <name evidence="1" type="ORF">GCM10017786_13190</name>
</gene>
<accession>A0ABQ3IIV7</accession>
<sequence length="181" mass="19846">MIDYDVSDDWSEDAPDWLKSLVSSLDRNHGASTVLPLTVIVEEIAEWIELASGTDAWKKTANRDSLQWDLDKSVGAISSSLRAHIPGPLAAFQTAFGNLISSSSAVLSQPPGTRVDAVWTEALSTARNLLNALDSDQAVRASWDDLVAKAQDRTLARREYHPIVELLFEQLQRRGLSVSTS</sequence>
<keyword evidence="2" id="KW-1185">Reference proteome</keyword>
<reference evidence="2" key="1">
    <citation type="journal article" date="2019" name="Int. J. Syst. Evol. Microbiol.">
        <title>The Global Catalogue of Microorganisms (GCM) 10K type strain sequencing project: providing services to taxonomists for standard genome sequencing and annotation.</title>
        <authorList>
            <consortium name="The Broad Institute Genomics Platform"/>
            <consortium name="The Broad Institute Genome Sequencing Center for Infectious Disease"/>
            <person name="Wu L."/>
            <person name="Ma J."/>
        </authorList>
    </citation>
    <scope>NUCLEOTIDE SEQUENCE [LARGE SCALE GENOMIC DNA]</scope>
    <source>
        <strain evidence="2">CGMCC 4.7677</strain>
    </source>
</reference>
<organism evidence="1 2">
    <name type="scientific">Amycolatopsis deserti</name>
    <dbReference type="NCBI Taxonomy" id="185696"/>
    <lineage>
        <taxon>Bacteria</taxon>
        <taxon>Bacillati</taxon>
        <taxon>Actinomycetota</taxon>
        <taxon>Actinomycetes</taxon>
        <taxon>Pseudonocardiales</taxon>
        <taxon>Pseudonocardiaceae</taxon>
        <taxon>Amycolatopsis</taxon>
    </lineage>
</organism>